<accession>A0A6A3BH88</accession>
<feature type="chain" id="PRO_5025625935" description="Malectin domain-containing protein" evidence="2">
    <location>
        <begin position="32"/>
        <end position="328"/>
    </location>
</feature>
<evidence type="ECO:0000256" key="2">
    <source>
        <dbReference type="SAM" id="SignalP"/>
    </source>
</evidence>
<dbReference type="GO" id="GO:0003723">
    <property type="term" value="F:RNA binding"/>
    <property type="evidence" value="ECO:0007669"/>
    <property type="project" value="TreeGrafter"/>
</dbReference>
<dbReference type="InterPro" id="IPR000915">
    <property type="entry name" value="60S_ribosomal_eL6"/>
</dbReference>
<dbReference type="Proteomes" id="UP000436088">
    <property type="component" value="Unassembled WGS sequence"/>
</dbReference>
<dbReference type="PANTHER" id="PTHR10715:SF0">
    <property type="entry name" value="LARGE RIBOSOMAL SUBUNIT PROTEIN EL6"/>
    <property type="match status" value="1"/>
</dbReference>
<comment type="caution">
    <text evidence="4">The sequence shown here is derived from an EMBL/GenBank/DDBJ whole genome shotgun (WGS) entry which is preliminary data.</text>
</comment>
<name>A0A6A3BH88_HIBSY</name>
<reference evidence="4" key="1">
    <citation type="submission" date="2019-09" db="EMBL/GenBank/DDBJ databases">
        <title>Draft genome information of white flower Hibiscus syriacus.</title>
        <authorList>
            <person name="Kim Y.-M."/>
        </authorList>
    </citation>
    <scope>NUCLEOTIDE SEQUENCE [LARGE SCALE GENOMIC DNA]</scope>
    <source>
        <strain evidence="4">YM2019G1</strain>
    </source>
</reference>
<dbReference type="EMBL" id="VEPZ02000855">
    <property type="protein sequence ID" value="KAE8716033.1"/>
    <property type="molecule type" value="Genomic_DNA"/>
</dbReference>
<dbReference type="GO" id="GO:0002181">
    <property type="term" value="P:cytoplasmic translation"/>
    <property type="evidence" value="ECO:0007669"/>
    <property type="project" value="TreeGrafter"/>
</dbReference>
<dbReference type="AlphaFoldDB" id="A0A6A3BH88"/>
<feature type="region of interest" description="Disordered" evidence="1">
    <location>
        <begin position="262"/>
        <end position="295"/>
    </location>
</feature>
<dbReference type="PANTHER" id="PTHR10715">
    <property type="entry name" value="60S RIBOSOMAL PROTEIN L6"/>
    <property type="match status" value="1"/>
</dbReference>
<evidence type="ECO:0000313" key="4">
    <source>
        <dbReference type="EMBL" id="KAE8716033.1"/>
    </source>
</evidence>
<dbReference type="InterPro" id="IPR021720">
    <property type="entry name" value="Malectin_dom"/>
</dbReference>
<evidence type="ECO:0000256" key="1">
    <source>
        <dbReference type="SAM" id="MobiDB-lite"/>
    </source>
</evidence>
<dbReference type="GO" id="GO:0003735">
    <property type="term" value="F:structural constituent of ribosome"/>
    <property type="evidence" value="ECO:0007669"/>
    <property type="project" value="InterPro"/>
</dbReference>
<evidence type="ECO:0000259" key="3">
    <source>
        <dbReference type="Pfam" id="PF11721"/>
    </source>
</evidence>
<protein>
    <recommendedName>
        <fullName evidence="3">Malectin domain-containing protein</fullName>
    </recommendedName>
</protein>
<gene>
    <name evidence="4" type="ORF">F3Y22_tig00110156pilonHSYRG00245</name>
</gene>
<keyword evidence="5" id="KW-1185">Reference proteome</keyword>
<organism evidence="4 5">
    <name type="scientific">Hibiscus syriacus</name>
    <name type="common">Rose of Sharon</name>
    <dbReference type="NCBI Taxonomy" id="106335"/>
    <lineage>
        <taxon>Eukaryota</taxon>
        <taxon>Viridiplantae</taxon>
        <taxon>Streptophyta</taxon>
        <taxon>Embryophyta</taxon>
        <taxon>Tracheophyta</taxon>
        <taxon>Spermatophyta</taxon>
        <taxon>Magnoliopsida</taxon>
        <taxon>eudicotyledons</taxon>
        <taxon>Gunneridae</taxon>
        <taxon>Pentapetalae</taxon>
        <taxon>rosids</taxon>
        <taxon>malvids</taxon>
        <taxon>Malvales</taxon>
        <taxon>Malvaceae</taxon>
        <taxon>Malvoideae</taxon>
        <taxon>Hibiscus</taxon>
    </lineage>
</organism>
<proteinExistence type="predicted"/>
<dbReference type="Gene3D" id="2.60.120.430">
    <property type="entry name" value="Galactose-binding lectin"/>
    <property type="match status" value="1"/>
</dbReference>
<dbReference type="Pfam" id="PF01159">
    <property type="entry name" value="Ribosomal_L6e"/>
    <property type="match status" value="1"/>
</dbReference>
<dbReference type="Pfam" id="PF11721">
    <property type="entry name" value="Malectin"/>
    <property type="match status" value="1"/>
</dbReference>
<keyword evidence="2" id="KW-0732">Signal</keyword>
<feature type="compositionally biased region" description="Basic and acidic residues" evidence="1">
    <location>
        <begin position="262"/>
        <end position="291"/>
    </location>
</feature>
<sequence length="328" mass="36638">MGVDHHRQTRAVYVSSLLFCLLLLKESFVSAQCLDAPAAAPTASPISSPGLYQPSDSYLINCGSSEVKLDDGRIFKSDTETSSYLSTDEDVQTKTDSMPESAFTNSTTSSLMNLYKAARIFTSYSKYLFSVSVSGKHWVRLYFYSLRHEKYDLKTVDPIDQSNSAHSLEPASRDWCKTKASFTSNFESMAASKILAQSQLSSLTSPPRISTISNTLENSARIPEYLAAATFQRTFEPAKNISKKERYTRLFGGKISEKREITEEKRGEGEFFETGKEDKKKLPEDKKENQKADNASLIKSIEGVSDLKAYLAARFSLKSGMKPHEFAF</sequence>
<dbReference type="GO" id="GO:0022625">
    <property type="term" value="C:cytosolic large ribosomal subunit"/>
    <property type="evidence" value="ECO:0007669"/>
    <property type="project" value="TreeGrafter"/>
</dbReference>
<feature type="signal peptide" evidence="2">
    <location>
        <begin position="1"/>
        <end position="31"/>
    </location>
</feature>
<evidence type="ECO:0000313" key="5">
    <source>
        <dbReference type="Proteomes" id="UP000436088"/>
    </source>
</evidence>
<dbReference type="GO" id="GO:0000027">
    <property type="term" value="P:ribosomal large subunit assembly"/>
    <property type="evidence" value="ECO:0007669"/>
    <property type="project" value="TreeGrafter"/>
</dbReference>
<feature type="domain" description="Malectin" evidence="3">
    <location>
        <begin position="58"/>
        <end position="150"/>
    </location>
</feature>